<proteinExistence type="predicted"/>
<protein>
    <submittedName>
        <fullName evidence="2">LINE-1 reverse transcriptase isogeny</fullName>
    </submittedName>
</protein>
<dbReference type="InterPro" id="IPR026960">
    <property type="entry name" value="RVT-Znf"/>
</dbReference>
<sequence>MSKLVSENQSAFIADRHLYDSVMLVNELWHLLKRSKKTALFHKLDFAKAYDSVSHTFLLATMKGMGFSKKFVSWITACISNVHFSVLINNSASKEGVMGQGLRQGDPLSPFLFILVTEVLSTMLSSALNRGILQGMFYRMSGLKVNLSKTALFGINLKHSHLLQFAQLMGCSVGSFPFEYLGIPIGINPTRINAWQKVIDKFKLKLSEWRGTVISDPAIGKAAKRLSVGWKHFKKKNTYGIMEDCLLLERLVGRKRKVKFSFWPFMLDLVETIWNNFKDYVLNDDGSISWDLRFNRDLSRCESRQVHELLTLLSHCKIDLHKVDCIQWIPGNNGHFKAARATFMLEHPSGALPSPWSWFVWFKHVLAKMHCFLWLGLHDAIPVKEIFKHRHVSLDGMEDLCSWCDAHTESISHLLLHCQWVDEIWKSLFLWWDVNWVMPQNLLQFVLDWNEGMSSGIRKGWKLIGPCTIWYIWFSRNNLIFNQKVSCWSKIVTKIKIKSFRWALNAKICSSIDFHIWLNEPQVFFTALSINH</sequence>
<keyword evidence="3" id="KW-1185">Reference proteome</keyword>
<dbReference type="Proteomes" id="UP000245207">
    <property type="component" value="Unassembled WGS sequence"/>
</dbReference>
<dbReference type="PROSITE" id="PS50878">
    <property type="entry name" value="RT_POL"/>
    <property type="match status" value="1"/>
</dbReference>
<dbReference type="InterPro" id="IPR000477">
    <property type="entry name" value="RT_dom"/>
</dbReference>
<dbReference type="PANTHER" id="PTHR33116:SF78">
    <property type="entry name" value="OS12G0587133 PROTEIN"/>
    <property type="match status" value="1"/>
</dbReference>
<name>A0A2U1NTX7_ARTAN</name>
<dbReference type="SUPFAM" id="SSF56672">
    <property type="entry name" value="DNA/RNA polymerases"/>
    <property type="match status" value="1"/>
</dbReference>
<dbReference type="OrthoDB" id="1426902at2759"/>
<feature type="domain" description="Reverse transcriptase" evidence="1">
    <location>
        <begin position="1"/>
        <end position="214"/>
    </location>
</feature>
<keyword evidence="2" id="KW-0808">Transferase</keyword>
<dbReference type="GO" id="GO:0003964">
    <property type="term" value="F:RNA-directed DNA polymerase activity"/>
    <property type="evidence" value="ECO:0007669"/>
    <property type="project" value="UniProtKB-KW"/>
</dbReference>
<dbReference type="EMBL" id="PKPP01002203">
    <property type="protein sequence ID" value="PWA76917.1"/>
    <property type="molecule type" value="Genomic_DNA"/>
</dbReference>
<evidence type="ECO:0000313" key="2">
    <source>
        <dbReference type="EMBL" id="PWA76917.1"/>
    </source>
</evidence>
<accession>A0A2U1NTX7</accession>
<gene>
    <name evidence="2" type="ORF">CTI12_AA175190</name>
</gene>
<reference evidence="2 3" key="1">
    <citation type="journal article" date="2018" name="Mol. Plant">
        <title>The genome of Artemisia annua provides insight into the evolution of Asteraceae family and artemisinin biosynthesis.</title>
        <authorList>
            <person name="Shen Q."/>
            <person name="Zhang L."/>
            <person name="Liao Z."/>
            <person name="Wang S."/>
            <person name="Yan T."/>
            <person name="Shi P."/>
            <person name="Liu M."/>
            <person name="Fu X."/>
            <person name="Pan Q."/>
            <person name="Wang Y."/>
            <person name="Lv Z."/>
            <person name="Lu X."/>
            <person name="Zhang F."/>
            <person name="Jiang W."/>
            <person name="Ma Y."/>
            <person name="Chen M."/>
            <person name="Hao X."/>
            <person name="Li L."/>
            <person name="Tang Y."/>
            <person name="Lv G."/>
            <person name="Zhou Y."/>
            <person name="Sun X."/>
            <person name="Brodelius P.E."/>
            <person name="Rose J.K.C."/>
            <person name="Tang K."/>
        </authorList>
    </citation>
    <scope>NUCLEOTIDE SEQUENCE [LARGE SCALE GENOMIC DNA]</scope>
    <source>
        <strain evidence="3">cv. Huhao1</strain>
        <tissue evidence="2">Leaf</tissue>
    </source>
</reference>
<dbReference type="InterPro" id="IPR043502">
    <property type="entry name" value="DNA/RNA_pol_sf"/>
</dbReference>
<comment type="caution">
    <text evidence="2">The sequence shown here is derived from an EMBL/GenBank/DDBJ whole genome shotgun (WGS) entry which is preliminary data.</text>
</comment>
<dbReference type="STRING" id="35608.A0A2U1NTX7"/>
<evidence type="ECO:0000313" key="3">
    <source>
        <dbReference type="Proteomes" id="UP000245207"/>
    </source>
</evidence>
<dbReference type="Pfam" id="PF00078">
    <property type="entry name" value="RVT_1"/>
    <property type="match status" value="1"/>
</dbReference>
<dbReference type="Pfam" id="PF13966">
    <property type="entry name" value="zf-RVT"/>
    <property type="match status" value="1"/>
</dbReference>
<organism evidence="2 3">
    <name type="scientific">Artemisia annua</name>
    <name type="common">Sweet wormwood</name>
    <dbReference type="NCBI Taxonomy" id="35608"/>
    <lineage>
        <taxon>Eukaryota</taxon>
        <taxon>Viridiplantae</taxon>
        <taxon>Streptophyta</taxon>
        <taxon>Embryophyta</taxon>
        <taxon>Tracheophyta</taxon>
        <taxon>Spermatophyta</taxon>
        <taxon>Magnoliopsida</taxon>
        <taxon>eudicotyledons</taxon>
        <taxon>Gunneridae</taxon>
        <taxon>Pentapetalae</taxon>
        <taxon>asterids</taxon>
        <taxon>campanulids</taxon>
        <taxon>Asterales</taxon>
        <taxon>Asteraceae</taxon>
        <taxon>Asteroideae</taxon>
        <taxon>Anthemideae</taxon>
        <taxon>Artemisiinae</taxon>
        <taxon>Artemisia</taxon>
    </lineage>
</organism>
<keyword evidence="2" id="KW-0548">Nucleotidyltransferase</keyword>
<dbReference type="AlphaFoldDB" id="A0A2U1NTX7"/>
<keyword evidence="2" id="KW-0695">RNA-directed DNA polymerase</keyword>
<evidence type="ECO:0000259" key="1">
    <source>
        <dbReference type="PROSITE" id="PS50878"/>
    </source>
</evidence>
<dbReference type="PANTHER" id="PTHR33116">
    <property type="entry name" value="REVERSE TRANSCRIPTASE ZINC-BINDING DOMAIN-CONTAINING PROTEIN-RELATED-RELATED"/>
    <property type="match status" value="1"/>
</dbReference>